<feature type="non-terminal residue" evidence="2">
    <location>
        <position position="442"/>
    </location>
</feature>
<dbReference type="AlphaFoldDB" id="A0A9P8G792"/>
<accession>A0A9P8G792</accession>
<evidence type="ECO:0000313" key="2">
    <source>
        <dbReference type="EMBL" id="KAH0211025.1"/>
    </source>
</evidence>
<protein>
    <recommendedName>
        <fullName evidence="4">Integral membrane protein</fullName>
    </recommendedName>
</protein>
<feature type="transmembrane region" description="Helical" evidence="1">
    <location>
        <begin position="88"/>
        <end position="109"/>
    </location>
</feature>
<dbReference type="EMBL" id="JAHFYH010000148">
    <property type="protein sequence ID" value="KAH0211025.1"/>
    <property type="molecule type" value="Genomic_DNA"/>
</dbReference>
<evidence type="ECO:0008006" key="4">
    <source>
        <dbReference type="Google" id="ProtNLM"/>
    </source>
</evidence>
<gene>
    <name evidence="2" type="ORF">KCV03_g9846</name>
</gene>
<feature type="transmembrane region" description="Helical" evidence="1">
    <location>
        <begin position="155"/>
        <end position="176"/>
    </location>
</feature>
<keyword evidence="1" id="KW-1133">Transmembrane helix</keyword>
<name>A0A9P8G792_AURME</name>
<organism evidence="2 3">
    <name type="scientific">Aureobasidium melanogenum</name>
    <name type="common">Aureobasidium pullulans var. melanogenum</name>
    <dbReference type="NCBI Taxonomy" id="46634"/>
    <lineage>
        <taxon>Eukaryota</taxon>
        <taxon>Fungi</taxon>
        <taxon>Dikarya</taxon>
        <taxon>Ascomycota</taxon>
        <taxon>Pezizomycotina</taxon>
        <taxon>Dothideomycetes</taxon>
        <taxon>Dothideomycetidae</taxon>
        <taxon>Dothideales</taxon>
        <taxon>Saccotheciaceae</taxon>
        <taxon>Aureobasidium</taxon>
    </lineage>
</organism>
<keyword evidence="1" id="KW-0472">Membrane</keyword>
<reference evidence="2" key="2">
    <citation type="submission" date="2021-08" db="EMBL/GenBank/DDBJ databases">
        <authorList>
            <person name="Gostincar C."/>
            <person name="Sun X."/>
            <person name="Song Z."/>
            <person name="Gunde-Cimerman N."/>
        </authorList>
    </citation>
    <scope>NUCLEOTIDE SEQUENCE</scope>
    <source>
        <strain evidence="2">EXF-8016</strain>
    </source>
</reference>
<feature type="transmembrane region" description="Helical" evidence="1">
    <location>
        <begin position="270"/>
        <end position="289"/>
    </location>
</feature>
<sequence>MTTGLPPSVNADSVIDLEKETLSIDQHSSRTQHPQLSSLTFLRAANDKFTLCNAPRIRSIPPLVIGFLDLANSGDFAANVFNHVPVPVYAIVLMAIGATIALIMSSVALRDITCSWKNITLLREERACLKSVDGDKSVELEITHRDLGTEIFDRAGVDMAMGIGAFLIAVGTYMAIGGANHKVWFASNLLSGYIGNALPALYGLCNVGWSVHVWIRAHKQACAASQHLHDRVANKLLSTRIRKTQGHAILTAIVCLVSGAFSMVTPTHWWPYPVLLICGLAFIYGTWVYRTQIGYERPMLKEDTILNESLLIAEIRSLHSIRAALQDSSDVWLDLGLTDMSMYDLLGFLVKCDLFETLCCALLNESSFFKRHLQDSSTPVITMDQQTLSKLDRPEQLAEVLSFARSHVNQYALQRVSVRERYLLECLGACLLHRKGEDKDGC</sequence>
<dbReference type="Proteomes" id="UP000767238">
    <property type="component" value="Unassembled WGS sequence"/>
</dbReference>
<proteinExistence type="predicted"/>
<comment type="caution">
    <text evidence="2">The sequence shown here is derived from an EMBL/GenBank/DDBJ whole genome shotgun (WGS) entry which is preliminary data.</text>
</comment>
<reference evidence="2" key="1">
    <citation type="journal article" date="2021" name="J Fungi (Basel)">
        <title>Virulence traits and population genomics of the black yeast Aureobasidium melanogenum.</title>
        <authorList>
            <person name="Cernosa A."/>
            <person name="Sun X."/>
            <person name="Gostincar C."/>
            <person name="Fang C."/>
            <person name="Gunde-Cimerman N."/>
            <person name="Song Z."/>
        </authorList>
    </citation>
    <scope>NUCLEOTIDE SEQUENCE</scope>
    <source>
        <strain evidence="2">EXF-8016</strain>
    </source>
</reference>
<keyword evidence="1" id="KW-0812">Transmembrane</keyword>
<feature type="transmembrane region" description="Helical" evidence="1">
    <location>
        <begin position="196"/>
        <end position="215"/>
    </location>
</feature>
<feature type="transmembrane region" description="Helical" evidence="1">
    <location>
        <begin position="246"/>
        <end position="264"/>
    </location>
</feature>
<evidence type="ECO:0000313" key="3">
    <source>
        <dbReference type="Proteomes" id="UP000767238"/>
    </source>
</evidence>
<evidence type="ECO:0000256" key="1">
    <source>
        <dbReference type="SAM" id="Phobius"/>
    </source>
</evidence>